<dbReference type="PANTHER" id="PTHR42982">
    <property type="entry name" value="SEC-INDEPENDENT PROTEIN TRANSLOCASE PROTEIN TATA"/>
    <property type="match status" value="1"/>
</dbReference>
<dbReference type="RefSeq" id="WP_245758631.1">
    <property type="nucleotide sequence ID" value="NZ_FOKV01000005.1"/>
</dbReference>
<evidence type="ECO:0000256" key="7">
    <source>
        <dbReference type="ARBA" id="ARBA00023136"/>
    </source>
</evidence>
<proteinExistence type="predicted"/>
<evidence type="ECO:0000256" key="8">
    <source>
        <dbReference type="SAM" id="Phobius"/>
    </source>
</evidence>
<organism evidence="9 10">
    <name type="scientific">Zunongwangia mangrovi</name>
    <dbReference type="NCBI Taxonomy" id="1334022"/>
    <lineage>
        <taxon>Bacteria</taxon>
        <taxon>Pseudomonadati</taxon>
        <taxon>Bacteroidota</taxon>
        <taxon>Flavobacteriia</taxon>
        <taxon>Flavobacteriales</taxon>
        <taxon>Flavobacteriaceae</taxon>
        <taxon>Zunongwangia</taxon>
    </lineage>
</organism>
<evidence type="ECO:0000313" key="10">
    <source>
        <dbReference type="Proteomes" id="UP000199438"/>
    </source>
</evidence>
<dbReference type="EMBL" id="FOKV01000005">
    <property type="protein sequence ID" value="SFC51992.1"/>
    <property type="molecule type" value="Genomic_DNA"/>
</dbReference>
<evidence type="ECO:0000256" key="1">
    <source>
        <dbReference type="ARBA" id="ARBA00004167"/>
    </source>
</evidence>
<dbReference type="InterPro" id="IPR003369">
    <property type="entry name" value="TatA/B/E"/>
</dbReference>
<evidence type="ECO:0000313" key="9">
    <source>
        <dbReference type="EMBL" id="SFC51992.1"/>
    </source>
</evidence>
<protein>
    <submittedName>
        <fullName evidence="9">Sec-independent protein translocase protein TatA</fullName>
    </submittedName>
</protein>
<evidence type="ECO:0000256" key="4">
    <source>
        <dbReference type="ARBA" id="ARBA00022927"/>
    </source>
</evidence>
<dbReference type="PANTHER" id="PTHR42982:SF1">
    <property type="entry name" value="SEC-INDEPENDENT PROTEIN TRANSLOCASE PROTEIN TATA"/>
    <property type="match status" value="1"/>
</dbReference>
<name>A0A1I1JVI5_9FLAO</name>
<dbReference type="Gene3D" id="1.20.5.3310">
    <property type="match status" value="1"/>
</dbReference>
<comment type="subcellular location">
    <subcellularLocation>
        <location evidence="1">Membrane</location>
        <topology evidence="1">Single-pass membrane protein</topology>
    </subcellularLocation>
</comment>
<sequence length="106" mass="11761">MQIFVSIFVIIMVTTLPFFISGAEIGFIIFILVMVFGADKIPEIARGMGKGMRMLRNASDDIKSEITKSADKQGIDTKNITSDVKGEIDKVKDDIDEITGSIKRKF</sequence>
<dbReference type="Proteomes" id="UP000199438">
    <property type="component" value="Unassembled WGS sequence"/>
</dbReference>
<keyword evidence="6" id="KW-0811">Translocation</keyword>
<accession>A0A1I1JVI5</accession>
<dbReference type="GO" id="GO:0016020">
    <property type="term" value="C:membrane"/>
    <property type="evidence" value="ECO:0007669"/>
    <property type="project" value="UniProtKB-ARBA"/>
</dbReference>
<evidence type="ECO:0000256" key="5">
    <source>
        <dbReference type="ARBA" id="ARBA00022989"/>
    </source>
</evidence>
<keyword evidence="7 8" id="KW-0472">Membrane</keyword>
<evidence type="ECO:0000256" key="3">
    <source>
        <dbReference type="ARBA" id="ARBA00022692"/>
    </source>
</evidence>
<dbReference type="Pfam" id="PF02416">
    <property type="entry name" value="TatA_B_E"/>
    <property type="match status" value="1"/>
</dbReference>
<dbReference type="AlphaFoldDB" id="A0A1I1JVI5"/>
<keyword evidence="5 8" id="KW-1133">Transmembrane helix</keyword>
<feature type="transmembrane region" description="Helical" evidence="8">
    <location>
        <begin position="6"/>
        <end position="36"/>
    </location>
</feature>
<keyword evidence="2" id="KW-0813">Transport</keyword>
<reference evidence="10" key="1">
    <citation type="submission" date="2016-10" db="EMBL/GenBank/DDBJ databases">
        <authorList>
            <person name="Varghese N."/>
            <person name="Submissions S."/>
        </authorList>
    </citation>
    <scope>NUCLEOTIDE SEQUENCE [LARGE SCALE GENOMIC DNA]</scope>
    <source>
        <strain evidence="10">DSM 24499</strain>
    </source>
</reference>
<gene>
    <name evidence="9" type="ORF">SAMN04487907_10574</name>
</gene>
<dbReference type="STRING" id="1334022.SAMN04487907_10574"/>
<evidence type="ECO:0000256" key="6">
    <source>
        <dbReference type="ARBA" id="ARBA00023010"/>
    </source>
</evidence>
<evidence type="ECO:0000256" key="2">
    <source>
        <dbReference type="ARBA" id="ARBA00022448"/>
    </source>
</evidence>
<keyword evidence="10" id="KW-1185">Reference proteome</keyword>
<keyword evidence="3 8" id="KW-0812">Transmembrane</keyword>
<keyword evidence="4" id="KW-0653">Protein transport</keyword>
<dbReference type="GO" id="GO:0015031">
    <property type="term" value="P:protein transport"/>
    <property type="evidence" value="ECO:0007669"/>
    <property type="project" value="UniProtKB-KW"/>
</dbReference>